<evidence type="ECO:0000256" key="1">
    <source>
        <dbReference type="ARBA" id="ARBA00009928"/>
    </source>
</evidence>
<dbReference type="PANTHER" id="PTHR11474:SF126">
    <property type="entry name" value="TYROSINASE-LIKE PROTEIN TYR-1-RELATED"/>
    <property type="match status" value="1"/>
</dbReference>
<evidence type="ECO:0000313" key="6">
    <source>
        <dbReference type="Proteomes" id="UP000243096"/>
    </source>
</evidence>
<dbReference type="Gene3D" id="1.10.1280.10">
    <property type="entry name" value="Di-copper center containing domain from catechol oxidase"/>
    <property type="match status" value="1"/>
</dbReference>
<dbReference type="Proteomes" id="UP000243096">
    <property type="component" value="Unassembled WGS sequence"/>
</dbReference>
<keyword evidence="3" id="KW-0186">Copper</keyword>
<dbReference type="Pfam" id="PF00264">
    <property type="entry name" value="Tyrosinase"/>
    <property type="match status" value="1"/>
</dbReference>
<comment type="caution">
    <text evidence="5">The sequence shown here is derived from an EMBL/GenBank/DDBJ whole genome shotgun (WGS) entry which is preliminary data.</text>
</comment>
<organism evidence="5 6">
    <name type="scientific">Mycetohabitans endofungorum</name>
    <dbReference type="NCBI Taxonomy" id="417203"/>
    <lineage>
        <taxon>Bacteria</taxon>
        <taxon>Pseudomonadati</taxon>
        <taxon>Pseudomonadota</taxon>
        <taxon>Betaproteobacteria</taxon>
        <taxon>Burkholderiales</taxon>
        <taxon>Burkholderiaceae</taxon>
        <taxon>Mycetohabitans</taxon>
    </lineage>
</organism>
<name>A0A2P5K749_9BURK</name>
<gene>
    <name evidence="5" type="ORF">B0O95_1184</name>
</gene>
<evidence type="ECO:0000256" key="3">
    <source>
        <dbReference type="ARBA" id="ARBA00023008"/>
    </source>
</evidence>
<proteinExistence type="inferred from homology"/>
<dbReference type="PRINTS" id="PR00092">
    <property type="entry name" value="TYROSINASE"/>
</dbReference>
<dbReference type="AlphaFoldDB" id="A0A2P5K749"/>
<dbReference type="PROSITE" id="PS00498">
    <property type="entry name" value="TYROSINASE_2"/>
    <property type="match status" value="1"/>
</dbReference>
<feature type="domain" description="Tyrosinase copper-binding" evidence="4">
    <location>
        <begin position="218"/>
        <end position="229"/>
    </location>
</feature>
<dbReference type="PANTHER" id="PTHR11474">
    <property type="entry name" value="TYROSINASE FAMILY MEMBER"/>
    <property type="match status" value="1"/>
</dbReference>
<dbReference type="SUPFAM" id="SSF48056">
    <property type="entry name" value="Di-copper centre-containing domain"/>
    <property type="match status" value="1"/>
</dbReference>
<evidence type="ECO:0000259" key="4">
    <source>
        <dbReference type="PROSITE" id="PS00498"/>
    </source>
</evidence>
<evidence type="ECO:0000313" key="5">
    <source>
        <dbReference type="EMBL" id="PPB81888.1"/>
    </source>
</evidence>
<keyword evidence="2" id="KW-0479">Metal-binding</keyword>
<dbReference type="InterPro" id="IPR050316">
    <property type="entry name" value="Tyrosinase/Hemocyanin"/>
</dbReference>
<dbReference type="GO" id="GO:0016491">
    <property type="term" value="F:oxidoreductase activity"/>
    <property type="evidence" value="ECO:0007669"/>
    <property type="project" value="InterPro"/>
</dbReference>
<dbReference type="EMBL" id="PRDW01000018">
    <property type="protein sequence ID" value="PPB81888.1"/>
    <property type="molecule type" value="Genomic_DNA"/>
</dbReference>
<dbReference type="InterPro" id="IPR008922">
    <property type="entry name" value="Di-copper_centre_dom_sf"/>
</dbReference>
<accession>A0A2P5K749</accession>
<dbReference type="OrthoDB" id="2874181at2"/>
<sequence length="291" mass="33265">MNIRRNHRDMTPDQKSAFVQSVLKLKNEVDSVLRPGQMKRYDDFVQVHKNAMIGPDMFRPMPHGSRPDGSPLFCPWHRILLRQFELALQEASNDATITIPYWNWSISGDDNPFSRDFMGGNGDRDQDNRVTDGPFAFSTGQFPIRIWDESNGDPGLQRNFGEDSRAHLPPRTEVESSLRHTPYFSGPNSWEAVLQYSLHNPVHNWIGGNMARATSPNDPVFFLHHCYVDRLWEQWKQKHPTIDPYLPKSGAPDKDLDSQLVFNAPGKPAPWEGTWTVAETISTAELGYEYG</sequence>
<evidence type="ECO:0000256" key="2">
    <source>
        <dbReference type="ARBA" id="ARBA00022723"/>
    </source>
</evidence>
<keyword evidence="6" id="KW-1185">Reference proteome</keyword>
<comment type="similarity">
    <text evidence="1">Belongs to the tyrosinase family.</text>
</comment>
<dbReference type="InterPro" id="IPR002227">
    <property type="entry name" value="Tyrosinase_Cu-bd"/>
</dbReference>
<reference evidence="5 6" key="1">
    <citation type="submission" date="2018-01" db="EMBL/GenBank/DDBJ databases">
        <title>Genomic Encyclopedia of Type Strains, Phase III (KMG-III): the genomes of soil and plant-associated and newly described type strains.</title>
        <authorList>
            <person name="Whitman W."/>
        </authorList>
    </citation>
    <scope>NUCLEOTIDE SEQUENCE [LARGE SCALE GENOMIC DNA]</scope>
    <source>
        <strain evidence="5 6">HKI456</strain>
    </source>
</reference>
<protein>
    <submittedName>
        <fullName evidence="5">Tyrosinase</fullName>
    </submittedName>
</protein>
<dbReference type="GO" id="GO:0046872">
    <property type="term" value="F:metal ion binding"/>
    <property type="evidence" value="ECO:0007669"/>
    <property type="project" value="UniProtKB-KW"/>
</dbReference>
<dbReference type="RefSeq" id="WP_104078376.1">
    <property type="nucleotide sequence ID" value="NZ_CP062179.1"/>
</dbReference>